<comment type="caution">
    <text evidence="1">The sequence shown here is derived from an EMBL/GenBank/DDBJ whole genome shotgun (WGS) entry which is preliminary data.</text>
</comment>
<proteinExistence type="predicted"/>
<name>A0AA38HNZ9_9CUCU</name>
<accession>A0AA38HNZ9</accession>
<dbReference type="EMBL" id="JALNTZ010000009">
    <property type="protein sequence ID" value="KAJ3641343.1"/>
    <property type="molecule type" value="Genomic_DNA"/>
</dbReference>
<evidence type="ECO:0000313" key="2">
    <source>
        <dbReference type="Proteomes" id="UP001168821"/>
    </source>
</evidence>
<dbReference type="AlphaFoldDB" id="A0AA38HNZ9"/>
<organism evidence="1 2">
    <name type="scientific">Zophobas morio</name>
    <dbReference type="NCBI Taxonomy" id="2755281"/>
    <lineage>
        <taxon>Eukaryota</taxon>
        <taxon>Metazoa</taxon>
        <taxon>Ecdysozoa</taxon>
        <taxon>Arthropoda</taxon>
        <taxon>Hexapoda</taxon>
        <taxon>Insecta</taxon>
        <taxon>Pterygota</taxon>
        <taxon>Neoptera</taxon>
        <taxon>Endopterygota</taxon>
        <taxon>Coleoptera</taxon>
        <taxon>Polyphaga</taxon>
        <taxon>Cucujiformia</taxon>
        <taxon>Tenebrionidae</taxon>
        <taxon>Zophobas</taxon>
    </lineage>
</organism>
<sequence length="109" mass="12217">MNVADFGLLPTLSFGIYKVSLFLFSKRTQINSIGNSIGFRDAEFFDALTKSTTKIDERRIVFLLLLGKFATDDAGICARGTLKLQEIKVFAGFCSRRRYVRITCGFSNS</sequence>
<keyword evidence="2" id="KW-1185">Reference proteome</keyword>
<evidence type="ECO:0000313" key="1">
    <source>
        <dbReference type="EMBL" id="KAJ3641343.1"/>
    </source>
</evidence>
<gene>
    <name evidence="1" type="ORF">Zmor_027855</name>
</gene>
<reference evidence="1" key="1">
    <citation type="journal article" date="2023" name="G3 (Bethesda)">
        <title>Whole genome assemblies of Zophobas morio and Tenebrio molitor.</title>
        <authorList>
            <person name="Kaur S."/>
            <person name="Stinson S.A."/>
            <person name="diCenzo G.C."/>
        </authorList>
    </citation>
    <scope>NUCLEOTIDE SEQUENCE</scope>
    <source>
        <strain evidence="1">QUZm001</strain>
    </source>
</reference>
<dbReference type="Proteomes" id="UP001168821">
    <property type="component" value="Unassembled WGS sequence"/>
</dbReference>
<protein>
    <submittedName>
        <fullName evidence="1">Uncharacterized protein</fullName>
    </submittedName>
</protein>